<dbReference type="InterPro" id="IPR004450">
    <property type="entry name" value="Thr_synthase-like"/>
</dbReference>
<keyword evidence="19" id="KW-0915">Sodium</keyword>
<comment type="pathway">
    <text evidence="6 27">Amino-acid biosynthesis; L-threonine biosynthesis; L-threonine from L-aspartate: step 3/5.</text>
</comment>
<evidence type="ECO:0000256" key="10">
    <source>
        <dbReference type="ARBA" id="ARBA00013376"/>
    </source>
</evidence>
<keyword evidence="21" id="KW-0456">Lyase</keyword>
<dbReference type="GO" id="GO:0030170">
    <property type="term" value="F:pyridoxal phosphate binding"/>
    <property type="evidence" value="ECO:0007669"/>
    <property type="project" value="InterPro"/>
</dbReference>
<keyword evidence="20 27" id="KW-0486">Methionine biosynthesis</keyword>
<evidence type="ECO:0000256" key="26">
    <source>
        <dbReference type="PIRSR" id="PIRSR604450-51"/>
    </source>
</evidence>
<dbReference type="GO" id="GO:0004795">
    <property type="term" value="F:threonine synthase activity"/>
    <property type="evidence" value="ECO:0007669"/>
    <property type="project" value="UniProtKB-UniRule"/>
</dbReference>
<dbReference type="Pfam" id="PF01842">
    <property type="entry name" value="ACT"/>
    <property type="match status" value="1"/>
</dbReference>
<evidence type="ECO:0000256" key="3">
    <source>
        <dbReference type="ARBA" id="ARBA00003648"/>
    </source>
</evidence>
<evidence type="ECO:0000256" key="18">
    <source>
        <dbReference type="ARBA" id="ARBA00023027"/>
    </source>
</evidence>
<dbReference type="GO" id="GO:0046872">
    <property type="term" value="F:metal ion binding"/>
    <property type="evidence" value="ECO:0007669"/>
    <property type="project" value="UniProtKB-KW"/>
</dbReference>
<evidence type="ECO:0000313" key="30">
    <source>
        <dbReference type="EMBL" id="GFN07155.1"/>
    </source>
</evidence>
<feature type="domain" description="ACT" evidence="29">
    <location>
        <begin position="352"/>
        <end position="428"/>
    </location>
</feature>
<dbReference type="InterPro" id="IPR045865">
    <property type="entry name" value="ACT-like_dom_sf"/>
</dbReference>
<comment type="caution">
    <text evidence="30">The sequence shown here is derived from an EMBL/GenBank/DDBJ whole genome shotgun (WGS) entry which is preliminary data.</text>
</comment>
<dbReference type="PANTHER" id="PTHR43331">
    <property type="entry name" value="HOMOSERINE DEHYDROGENASE"/>
    <property type="match status" value="1"/>
</dbReference>
<keyword evidence="12" id="KW-0412">Isoleucine biosynthesis</keyword>
<comment type="function">
    <text evidence="3">Catalyzes the gamma-elimination of phosphate from L-phosphohomoserine and the beta-addition of water to produce L-threonine.</text>
</comment>
<evidence type="ECO:0000256" key="12">
    <source>
        <dbReference type="ARBA" id="ARBA00022624"/>
    </source>
</evidence>
<evidence type="ECO:0000256" key="13">
    <source>
        <dbReference type="ARBA" id="ARBA00022697"/>
    </source>
</evidence>
<dbReference type="SUPFAM" id="SSF55347">
    <property type="entry name" value="Glyceraldehyde-3-phosphate dehydrogenase-like, C-terminal domain"/>
    <property type="match status" value="1"/>
</dbReference>
<dbReference type="Gene3D" id="3.40.50.1100">
    <property type="match status" value="2"/>
</dbReference>
<dbReference type="Gene3D" id="3.30.70.260">
    <property type="match status" value="1"/>
</dbReference>
<dbReference type="PANTHER" id="PTHR43331:SF1">
    <property type="entry name" value="HOMOSERINE DEHYDROGENASE"/>
    <property type="match status" value="1"/>
</dbReference>
<dbReference type="SUPFAM" id="SSF51735">
    <property type="entry name" value="NAD(P)-binding Rossmann-fold domains"/>
    <property type="match status" value="1"/>
</dbReference>
<evidence type="ECO:0000256" key="7">
    <source>
        <dbReference type="ARBA" id="ARBA00005062"/>
    </source>
</evidence>
<dbReference type="NCBIfam" id="TIGR00260">
    <property type="entry name" value="thrC"/>
    <property type="match status" value="1"/>
</dbReference>
<comment type="catalytic activity">
    <reaction evidence="23">
        <text>L-homoserine + NADP(+) = L-aspartate 4-semialdehyde + NADPH + H(+)</text>
        <dbReference type="Rhea" id="RHEA:15761"/>
        <dbReference type="ChEBI" id="CHEBI:15378"/>
        <dbReference type="ChEBI" id="CHEBI:57476"/>
        <dbReference type="ChEBI" id="CHEBI:57783"/>
        <dbReference type="ChEBI" id="CHEBI:58349"/>
        <dbReference type="ChEBI" id="CHEBI:537519"/>
        <dbReference type="EC" id="1.1.1.3"/>
    </reaction>
    <physiologicalReaction direction="right-to-left" evidence="23">
        <dbReference type="Rhea" id="RHEA:15763"/>
    </physiologicalReaction>
</comment>
<dbReference type="FunFam" id="3.40.50.1100:FF:000013">
    <property type="entry name" value="Threonine synthase"/>
    <property type="match status" value="1"/>
</dbReference>
<dbReference type="GO" id="GO:0009086">
    <property type="term" value="P:methionine biosynthetic process"/>
    <property type="evidence" value="ECO:0007669"/>
    <property type="project" value="UniProtKB-KW"/>
</dbReference>
<proteinExistence type="inferred from homology"/>
<dbReference type="InterPro" id="IPR019811">
    <property type="entry name" value="HDH_CS"/>
</dbReference>
<comment type="catalytic activity">
    <reaction evidence="25">
        <text>O-phospho-L-homoserine + H2O = L-threonine + phosphate</text>
        <dbReference type="Rhea" id="RHEA:10840"/>
        <dbReference type="ChEBI" id="CHEBI:15377"/>
        <dbReference type="ChEBI" id="CHEBI:43474"/>
        <dbReference type="ChEBI" id="CHEBI:57590"/>
        <dbReference type="ChEBI" id="CHEBI:57926"/>
        <dbReference type="EC" id="4.2.3.1"/>
    </reaction>
</comment>
<dbReference type="Gene3D" id="3.30.360.10">
    <property type="entry name" value="Dihydrodipicolinate Reductase, domain 2"/>
    <property type="match status" value="1"/>
</dbReference>
<reference evidence="30 31" key="1">
    <citation type="submission" date="2020-05" db="EMBL/GenBank/DDBJ databases">
        <title>Whole genome shotgun sequence of Streptomyces microflavus NBRC 13062.</title>
        <authorList>
            <person name="Komaki H."/>
            <person name="Tamura T."/>
        </authorList>
    </citation>
    <scope>NUCLEOTIDE SEQUENCE [LARGE SCALE GENOMIC DNA]</scope>
    <source>
        <strain evidence="30 31">NBRC 13062</strain>
    </source>
</reference>
<comment type="pathway">
    <text evidence="5">Amino-acid biosynthesis; L-threonine biosynthesis; L-threonine from L-aspartate: step 5/5.</text>
</comment>
<dbReference type="InterPro" id="IPR002912">
    <property type="entry name" value="ACT_dom"/>
</dbReference>
<sequence length="791" mass="82116">MRTRPLKVALLGCGVVGSEVARIMTTHADDLAARIGAPVELVGVAVRRPSKVREGIDPALITTDATALVQRGDIDVVVEVIGGIEPARTLITTAFENGASVVSANKALLAEDGAALHAAAEKYGRDLYYEAAVAGAIPLVRPLRESLAGDKVNRVLGIVNGTTNFILDKMDTSGAGYSEALDEATALGYAEADPTADVEGFDAAAKAAILAGIAFHTRVKIGDVHREGITEVTAADIASARRMGCTVKLLAICERAADGQSVTARVHPAMIPLSHPLASVREAYNAVFVEAEAAGQLMFYGPGAGGSPTASAVLGDLVAVCRNKLGEATGPGESAYTRLPVSPMGDVVTRYHISLDVADKPGVLAQVATVFAEQGVSIDTVRQQGRPDGDGEASLVVVTHRAPDAALSGTVEALRKLDTVRGVASIMRVEGSKGPMTSKGTHQWRGIIEEYRDRLPVTSTTPVVTLREGGTPLVPAQVLSERTGCEVHLKVEGANPTGSFKDRGMTMAITRAKEEGAKAVICASTGNTSASAAAYAVRAGMVCAVLVPQGKIALGKMGQALVHGAKILQVDGNFDDCLTLARSLSDNYPVALVNSVNPVRIEGQKTAAFEIVDALGDAPDIHVLPVGNAGNITAYWKGYTEYARDSVSTHTPRMWGFQASGSAPIVRGEIVKDPSTIATAIRIGNPASWDYALAARDESGGFIDEVTDRQILSAYRLLASQEGVFVEPASAASVAGLLKAAEEGKVDPGQRIVCTVTGNGLKDPDWAVAGAPQPVTVPVDAATAAQKLGLV</sequence>
<dbReference type="FunFam" id="3.40.50.720:FF:000062">
    <property type="entry name" value="Homoserine dehydrogenase"/>
    <property type="match status" value="1"/>
</dbReference>
<dbReference type="UniPathway" id="UPA00051">
    <property type="reaction ID" value="UER00465"/>
</dbReference>
<dbReference type="GO" id="GO:0050661">
    <property type="term" value="F:NADP binding"/>
    <property type="evidence" value="ECO:0007669"/>
    <property type="project" value="InterPro"/>
</dbReference>
<keyword evidence="17 27" id="KW-0560">Oxidoreductase</keyword>
<organism evidence="30 31">
    <name type="scientific">Streptomyces microflavus</name>
    <name type="common">Streptomyces lipmanii</name>
    <dbReference type="NCBI Taxonomy" id="1919"/>
    <lineage>
        <taxon>Bacteria</taxon>
        <taxon>Bacillati</taxon>
        <taxon>Actinomycetota</taxon>
        <taxon>Actinomycetes</taxon>
        <taxon>Kitasatosporales</taxon>
        <taxon>Streptomycetaceae</taxon>
        <taxon>Streptomyces</taxon>
    </lineage>
</organism>
<dbReference type="GO" id="GO:0009097">
    <property type="term" value="P:isoleucine biosynthetic process"/>
    <property type="evidence" value="ECO:0007669"/>
    <property type="project" value="UniProtKB-UniPathway"/>
</dbReference>
<dbReference type="EMBL" id="BLWD01000001">
    <property type="protein sequence ID" value="GFN07155.1"/>
    <property type="molecule type" value="Genomic_DNA"/>
</dbReference>
<dbReference type="PROSITE" id="PS00165">
    <property type="entry name" value="DEHYDRATASE_SER_THR"/>
    <property type="match status" value="1"/>
</dbReference>
<evidence type="ECO:0000256" key="22">
    <source>
        <dbReference type="ARBA" id="ARBA00044930"/>
    </source>
</evidence>
<dbReference type="InterPro" id="IPR036052">
    <property type="entry name" value="TrpB-like_PALP_sf"/>
</dbReference>
<evidence type="ECO:0000256" key="11">
    <source>
        <dbReference type="ARBA" id="ARBA00022605"/>
    </source>
</evidence>
<comment type="function">
    <text evidence="22">Catalyzes the conversion of L-aspartate-beta-semialdehyde (L-Asa) to L-homoserine (L-Hse), the third step in the biosynthesis of threonine and methionine from aspartate.</text>
</comment>
<dbReference type="InterPro" id="IPR000634">
    <property type="entry name" value="Ser/Thr_deHydtase_PyrdxlP-BS"/>
</dbReference>
<evidence type="ECO:0000256" key="14">
    <source>
        <dbReference type="ARBA" id="ARBA00022723"/>
    </source>
</evidence>
<comment type="catalytic activity">
    <reaction evidence="24">
        <text>L-homoserine + NAD(+) = L-aspartate 4-semialdehyde + NADH + H(+)</text>
        <dbReference type="Rhea" id="RHEA:15757"/>
        <dbReference type="ChEBI" id="CHEBI:15378"/>
        <dbReference type="ChEBI" id="CHEBI:57476"/>
        <dbReference type="ChEBI" id="CHEBI:57540"/>
        <dbReference type="ChEBI" id="CHEBI:57945"/>
        <dbReference type="ChEBI" id="CHEBI:537519"/>
        <dbReference type="EC" id="1.1.1.3"/>
    </reaction>
    <physiologicalReaction direction="right-to-left" evidence="24">
        <dbReference type="Rhea" id="RHEA:15759"/>
    </physiologicalReaction>
</comment>
<comment type="similarity">
    <text evidence="9 28">Belongs to the homoserine dehydrogenase family.</text>
</comment>
<evidence type="ECO:0000256" key="4">
    <source>
        <dbReference type="ARBA" id="ARBA00004810"/>
    </source>
</evidence>
<evidence type="ECO:0000256" key="1">
    <source>
        <dbReference type="ARBA" id="ARBA00001920"/>
    </source>
</evidence>
<keyword evidence="16 26" id="KW-0663">Pyridoxal phosphate</keyword>
<evidence type="ECO:0000256" key="17">
    <source>
        <dbReference type="ARBA" id="ARBA00023002"/>
    </source>
</evidence>
<dbReference type="PROSITE" id="PS01042">
    <property type="entry name" value="HOMOSER_DHGENASE"/>
    <property type="match status" value="1"/>
</dbReference>
<dbReference type="InterPro" id="IPR036291">
    <property type="entry name" value="NAD(P)-bd_dom_sf"/>
</dbReference>
<dbReference type="SUPFAM" id="SSF55021">
    <property type="entry name" value="ACT-like"/>
    <property type="match status" value="1"/>
</dbReference>
<dbReference type="InterPro" id="IPR001342">
    <property type="entry name" value="HDH_cat"/>
</dbReference>
<comment type="pathway">
    <text evidence="4">Amino-acid biosynthesis; L-isoleucine biosynthesis; 2-oxobutanoate from L-threonine: step 1/1.</text>
</comment>
<comment type="pathway">
    <text evidence="7 27">Amino-acid biosynthesis; L-methionine biosynthesis via de novo pathway; L-homoserine from L-aspartate: step 3/3.</text>
</comment>
<keyword evidence="18" id="KW-0520">NAD</keyword>
<dbReference type="FunFam" id="3.30.360.10:FF:000005">
    <property type="entry name" value="Homoserine dehydrogenase"/>
    <property type="match status" value="1"/>
</dbReference>
<keyword evidence="12" id="KW-0100">Branched-chain amino acid biosynthesis</keyword>
<keyword evidence="11 27" id="KW-0028">Amino-acid biosynthesis</keyword>
<dbReference type="InterPro" id="IPR001926">
    <property type="entry name" value="TrpB-like_PALP"/>
</dbReference>
<dbReference type="PROSITE" id="PS51671">
    <property type="entry name" value="ACT"/>
    <property type="match status" value="1"/>
</dbReference>
<evidence type="ECO:0000256" key="20">
    <source>
        <dbReference type="ARBA" id="ARBA00023167"/>
    </source>
</evidence>
<dbReference type="GO" id="GO:0004412">
    <property type="term" value="F:homoserine dehydrogenase activity"/>
    <property type="evidence" value="ECO:0007669"/>
    <property type="project" value="UniProtKB-EC"/>
</dbReference>
<gene>
    <name evidence="30" type="ORF">Smic_57110</name>
</gene>
<comment type="cofactor">
    <cofactor evidence="2 26">
        <name>pyridoxal 5'-phosphate</name>
        <dbReference type="ChEBI" id="CHEBI:597326"/>
    </cofactor>
</comment>
<dbReference type="SUPFAM" id="SSF53686">
    <property type="entry name" value="Tryptophan synthase beta subunit-like PLP-dependent enzymes"/>
    <property type="match status" value="1"/>
</dbReference>
<evidence type="ECO:0000256" key="6">
    <source>
        <dbReference type="ARBA" id="ARBA00005056"/>
    </source>
</evidence>
<evidence type="ECO:0000256" key="27">
    <source>
        <dbReference type="RuleBase" id="RU000579"/>
    </source>
</evidence>
<dbReference type="UniPathway" id="UPA00050">
    <property type="reaction ID" value="UER00063"/>
</dbReference>
<keyword evidence="13 27" id="KW-0791">Threonine biosynthesis</keyword>
<dbReference type="Proteomes" id="UP000498740">
    <property type="component" value="Unassembled WGS sequence"/>
</dbReference>
<evidence type="ECO:0000256" key="5">
    <source>
        <dbReference type="ARBA" id="ARBA00004979"/>
    </source>
</evidence>
<dbReference type="EC" id="1.1.1.3" evidence="27"/>
<dbReference type="Gene3D" id="3.40.50.720">
    <property type="entry name" value="NAD(P)-binding Rossmann-like Domain"/>
    <property type="match status" value="1"/>
</dbReference>
<dbReference type="CDD" id="cd01563">
    <property type="entry name" value="Thr-synth_1"/>
    <property type="match status" value="1"/>
</dbReference>
<dbReference type="AlphaFoldDB" id="A0A7J0CZI4"/>
<evidence type="ECO:0000256" key="15">
    <source>
        <dbReference type="ARBA" id="ARBA00022857"/>
    </source>
</evidence>
<keyword evidence="15 27" id="KW-0521">NADP</keyword>
<dbReference type="UniPathway" id="UPA00047">
    <property type="reaction ID" value="UER00054"/>
</dbReference>
<comment type="cofactor">
    <cofactor evidence="1">
        <name>a metal cation</name>
        <dbReference type="ChEBI" id="CHEBI:25213"/>
    </cofactor>
</comment>
<evidence type="ECO:0000256" key="24">
    <source>
        <dbReference type="ARBA" id="ARBA00049031"/>
    </source>
</evidence>
<name>A0A7J0CZI4_STRMI</name>
<evidence type="ECO:0000256" key="28">
    <source>
        <dbReference type="RuleBase" id="RU004171"/>
    </source>
</evidence>
<accession>A0A7J0CZI4</accession>
<evidence type="ECO:0000313" key="31">
    <source>
        <dbReference type="Proteomes" id="UP000498740"/>
    </source>
</evidence>
<evidence type="ECO:0000256" key="9">
    <source>
        <dbReference type="ARBA" id="ARBA00006753"/>
    </source>
</evidence>
<dbReference type="FunFam" id="3.40.50.1100:FF:000014">
    <property type="entry name" value="Threonine synthase"/>
    <property type="match status" value="1"/>
</dbReference>
<evidence type="ECO:0000256" key="8">
    <source>
        <dbReference type="ARBA" id="ARBA00005517"/>
    </source>
</evidence>
<dbReference type="FunFam" id="3.30.70.260:FF:000026">
    <property type="entry name" value="Homoserine dehydrogenase"/>
    <property type="match status" value="1"/>
</dbReference>
<evidence type="ECO:0000256" key="23">
    <source>
        <dbReference type="ARBA" id="ARBA00048841"/>
    </source>
</evidence>
<evidence type="ECO:0000256" key="19">
    <source>
        <dbReference type="ARBA" id="ARBA00023053"/>
    </source>
</evidence>
<evidence type="ECO:0000256" key="25">
    <source>
        <dbReference type="ARBA" id="ARBA00049144"/>
    </source>
</evidence>
<dbReference type="GO" id="GO:0009088">
    <property type="term" value="P:threonine biosynthetic process"/>
    <property type="evidence" value="ECO:0007669"/>
    <property type="project" value="UniProtKB-UniRule"/>
</dbReference>
<evidence type="ECO:0000256" key="16">
    <source>
        <dbReference type="ARBA" id="ARBA00022898"/>
    </source>
</evidence>
<dbReference type="InterPro" id="IPR005106">
    <property type="entry name" value="Asp/hSer_DH_NAD-bd"/>
</dbReference>
<dbReference type="Pfam" id="PF00742">
    <property type="entry name" value="Homoserine_dh"/>
    <property type="match status" value="1"/>
</dbReference>
<dbReference type="Pfam" id="PF00291">
    <property type="entry name" value="PALP"/>
    <property type="match status" value="1"/>
</dbReference>
<dbReference type="CDD" id="cd04881">
    <property type="entry name" value="ACT_HSDH-Hom"/>
    <property type="match status" value="1"/>
</dbReference>
<evidence type="ECO:0000256" key="2">
    <source>
        <dbReference type="ARBA" id="ARBA00001933"/>
    </source>
</evidence>
<comment type="similarity">
    <text evidence="8">Belongs to the threonine synthase family.</text>
</comment>
<feature type="modified residue" description="N6-(pyridoxal phosphate)lysine" evidence="26">
    <location>
        <position position="501"/>
    </location>
</feature>
<keyword evidence="14" id="KW-0479">Metal-binding</keyword>
<evidence type="ECO:0000256" key="21">
    <source>
        <dbReference type="ARBA" id="ARBA00023239"/>
    </source>
</evidence>
<evidence type="ECO:0000259" key="29">
    <source>
        <dbReference type="PROSITE" id="PS51671"/>
    </source>
</evidence>
<dbReference type="Pfam" id="PF03447">
    <property type="entry name" value="NAD_binding_3"/>
    <property type="match status" value="1"/>
</dbReference>
<dbReference type="NCBIfam" id="NF004976">
    <property type="entry name" value="PRK06349.1"/>
    <property type="match status" value="1"/>
</dbReference>
<protein>
    <recommendedName>
        <fullName evidence="10 27">Homoserine dehydrogenase</fullName>
        <ecNumber evidence="27">1.1.1.3</ecNumber>
    </recommendedName>
</protein>